<feature type="signal peptide" evidence="2">
    <location>
        <begin position="1"/>
        <end position="20"/>
    </location>
</feature>
<name>A0A1H3I4H1_9PSEU</name>
<reference evidence="4" key="1">
    <citation type="submission" date="2016-10" db="EMBL/GenBank/DDBJ databases">
        <authorList>
            <person name="Varghese N."/>
            <person name="Submissions S."/>
        </authorList>
    </citation>
    <scope>NUCLEOTIDE SEQUENCE [LARGE SCALE GENOMIC DNA]</scope>
    <source>
        <strain evidence="4">CGMCC 4.3530</strain>
    </source>
</reference>
<evidence type="ECO:0000313" key="3">
    <source>
        <dbReference type="EMBL" id="SDY21944.1"/>
    </source>
</evidence>
<dbReference type="AlphaFoldDB" id="A0A1H3I4H1"/>
<dbReference type="STRING" id="418495.SAMN05216215_10228"/>
<feature type="compositionally biased region" description="Basic and acidic residues" evidence="1">
    <location>
        <begin position="81"/>
        <end position="90"/>
    </location>
</feature>
<proteinExistence type="predicted"/>
<keyword evidence="4" id="KW-1185">Reference proteome</keyword>
<protein>
    <recommendedName>
        <fullName evidence="5">DUF3558 domain-containing protein</fullName>
    </recommendedName>
</protein>
<accession>A0A1H3I4H1</accession>
<gene>
    <name evidence="3" type="ORF">SAMN05216215_10228</name>
</gene>
<evidence type="ECO:0008006" key="5">
    <source>
        <dbReference type="Google" id="ProtNLM"/>
    </source>
</evidence>
<keyword evidence="2" id="KW-0732">Signal</keyword>
<sequence length="192" mass="20179">MLRRATLTAVSLLAVLGASACSPGSTTPPKTPPTESATTTSSAAPKVENPKNLKAITDACQLLTKDQISQLGGDAGSQPPEESKSKYDESQCKWRSDAFTAYAAINTKAGGLAKIMEAAESSDNFKQTQVGGYQGARVDEQSNLCRIELAIADDQSLEVNYFKNAGGTPEMNDPCGYAEKITGEALKNVPDA</sequence>
<dbReference type="EMBL" id="FNOK01000022">
    <property type="protein sequence ID" value="SDY21944.1"/>
    <property type="molecule type" value="Genomic_DNA"/>
</dbReference>
<dbReference type="OrthoDB" id="3697076at2"/>
<evidence type="ECO:0000313" key="4">
    <source>
        <dbReference type="Proteomes" id="UP000199529"/>
    </source>
</evidence>
<feature type="region of interest" description="Disordered" evidence="1">
    <location>
        <begin position="21"/>
        <end position="50"/>
    </location>
</feature>
<dbReference type="Pfam" id="PF12079">
    <property type="entry name" value="DUF3558"/>
    <property type="match status" value="1"/>
</dbReference>
<evidence type="ECO:0000256" key="1">
    <source>
        <dbReference type="SAM" id="MobiDB-lite"/>
    </source>
</evidence>
<dbReference type="InterPro" id="IPR024520">
    <property type="entry name" value="DUF3558"/>
</dbReference>
<organism evidence="3 4">
    <name type="scientific">Saccharopolyspora shandongensis</name>
    <dbReference type="NCBI Taxonomy" id="418495"/>
    <lineage>
        <taxon>Bacteria</taxon>
        <taxon>Bacillati</taxon>
        <taxon>Actinomycetota</taxon>
        <taxon>Actinomycetes</taxon>
        <taxon>Pseudonocardiales</taxon>
        <taxon>Pseudonocardiaceae</taxon>
        <taxon>Saccharopolyspora</taxon>
    </lineage>
</organism>
<feature type="region of interest" description="Disordered" evidence="1">
    <location>
        <begin position="70"/>
        <end position="90"/>
    </location>
</feature>
<dbReference type="PROSITE" id="PS51257">
    <property type="entry name" value="PROKAR_LIPOPROTEIN"/>
    <property type="match status" value="1"/>
</dbReference>
<feature type="chain" id="PRO_5011684878" description="DUF3558 domain-containing protein" evidence="2">
    <location>
        <begin position="21"/>
        <end position="192"/>
    </location>
</feature>
<evidence type="ECO:0000256" key="2">
    <source>
        <dbReference type="SAM" id="SignalP"/>
    </source>
</evidence>
<dbReference type="Proteomes" id="UP000199529">
    <property type="component" value="Unassembled WGS sequence"/>
</dbReference>
<feature type="compositionally biased region" description="Low complexity" evidence="1">
    <location>
        <begin position="21"/>
        <end position="45"/>
    </location>
</feature>